<keyword evidence="8" id="KW-0966">Cell projection</keyword>
<evidence type="ECO:0000256" key="5">
    <source>
        <dbReference type="RuleBase" id="RU362066"/>
    </source>
</evidence>
<keyword evidence="3" id="KW-0175">Coiled coil</keyword>
<reference evidence="8 9" key="1">
    <citation type="submission" date="2016-10" db="EMBL/GenBank/DDBJ databases">
        <authorList>
            <person name="de Groot N.N."/>
        </authorList>
    </citation>
    <scope>NUCLEOTIDE SEQUENCE [LARGE SCALE GENOMIC DNA]</scope>
    <source>
        <strain evidence="8 9">DSM 14045</strain>
    </source>
</reference>
<dbReference type="STRING" id="1122142.SAMN02910414_00561"/>
<dbReference type="InterPro" id="IPR003481">
    <property type="entry name" value="FliD_N"/>
</dbReference>
<comment type="subunit">
    <text evidence="2 5">Homopentamer.</text>
</comment>
<dbReference type="InterPro" id="IPR040026">
    <property type="entry name" value="FliD"/>
</dbReference>
<dbReference type="Pfam" id="PF07195">
    <property type="entry name" value="FliD_C"/>
    <property type="match status" value="1"/>
</dbReference>
<comment type="function">
    <text evidence="5">Required for morphogenesis and for the elongation of the flagellar filament by facilitating polymerization of the flagellin monomers at the tip of growing filament. Forms a capping structure, which prevents flagellin subunits (transported through the central channel of the flagellum) from leaking out without polymerization at the distal end.</text>
</comment>
<name>A0A1H3GHW2_9FIRM</name>
<dbReference type="AlphaFoldDB" id="A0A1H3GHW2"/>
<dbReference type="InterPro" id="IPR010809">
    <property type="entry name" value="FliD_C"/>
</dbReference>
<dbReference type="Pfam" id="PF02465">
    <property type="entry name" value="FliD_N"/>
    <property type="match status" value="1"/>
</dbReference>
<evidence type="ECO:0000256" key="2">
    <source>
        <dbReference type="ARBA" id="ARBA00011255"/>
    </source>
</evidence>
<evidence type="ECO:0000256" key="1">
    <source>
        <dbReference type="ARBA" id="ARBA00009764"/>
    </source>
</evidence>
<feature type="domain" description="Flagellar hook-associated protein 2 C-terminal" evidence="7">
    <location>
        <begin position="219"/>
        <end position="483"/>
    </location>
</feature>
<dbReference type="Proteomes" id="UP000183918">
    <property type="component" value="Unassembled WGS sequence"/>
</dbReference>
<feature type="domain" description="Flagellar hook-associated protein 2 N-terminal" evidence="6">
    <location>
        <begin position="10"/>
        <end position="105"/>
    </location>
</feature>
<keyword evidence="4 5" id="KW-0975">Bacterial flagellum</keyword>
<dbReference type="GO" id="GO:0071973">
    <property type="term" value="P:bacterial-type flagellum-dependent cell motility"/>
    <property type="evidence" value="ECO:0007669"/>
    <property type="project" value="TreeGrafter"/>
</dbReference>
<protein>
    <recommendedName>
        <fullName evidence="5">Flagellar hook-associated protein 2</fullName>
        <shortName evidence="5">HAP2</shortName>
    </recommendedName>
    <alternativeName>
        <fullName evidence="5">Flagellar cap protein</fullName>
    </alternativeName>
</protein>
<evidence type="ECO:0000259" key="6">
    <source>
        <dbReference type="Pfam" id="PF02465"/>
    </source>
</evidence>
<dbReference type="GO" id="GO:0009421">
    <property type="term" value="C:bacterial-type flagellum filament cap"/>
    <property type="evidence" value="ECO:0007669"/>
    <property type="project" value="InterPro"/>
</dbReference>
<dbReference type="EMBL" id="FNPG01000006">
    <property type="protein sequence ID" value="SDY02084.1"/>
    <property type="molecule type" value="Genomic_DNA"/>
</dbReference>
<evidence type="ECO:0000259" key="7">
    <source>
        <dbReference type="Pfam" id="PF07195"/>
    </source>
</evidence>
<organism evidence="8 9">
    <name type="scientific">Lachnobacterium bovis DSM 14045</name>
    <dbReference type="NCBI Taxonomy" id="1122142"/>
    <lineage>
        <taxon>Bacteria</taxon>
        <taxon>Bacillati</taxon>
        <taxon>Bacillota</taxon>
        <taxon>Clostridia</taxon>
        <taxon>Lachnospirales</taxon>
        <taxon>Lachnospiraceae</taxon>
        <taxon>Lachnobacterium</taxon>
    </lineage>
</organism>
<keyword evidence="8" id="KW-0282">Flagellum</keyword>
<sequence length="493" mass="54166">MAVRLSGMISGMDTDSLVKALVSSYSQKKDTYKKEQTKLSWKQDAWKTLNSKVYKLYTDVGNLKYQGAYVVKKSTVSDSTKATVSATNKAINGVQSLEISNLAQTAYLTGDLLGENVKEGTTLSELGVSGSETITVTKGTGANAKTEQIEVTADMTVKDLTQKLSSSGLKVNFDTDNRRIFIGSDKSGKDNDFTITSTNTGGTSALDKLGINSGTKIEGKDATIKLNGVEYTNSSNNFSINGLNITVQSTTVNSGPITINTSSDSQGLYDKIKDFITQYNSLINEMTKLYNAPSSKGYDPLTDDEKEQMSDKEVEQWETKIKDSLLRNDSSLSTIMSAMTSAMNSAFEIDGKKYSLSSFGISTESILTAAENEYNAFHIAGDADDSISSGKTDKLMTAINSDPDKVIDFMKQLSNKLYDNIDKQMKSTKIRSAFKVYNDKQLASEYDNYQKLIAEWETRIAEKEDYYYNKFSAMETALAKLQNSSSSLTNFFK</sequence>
<dbReference type="PANTHER" id="PTHR30288:SF0">
    <property type="entry name" value="FLAGELLAR HOOK-ASSOCIATED PROTEIN 2"/>
    <property type="match status" value="1"/>
</dbReference>
<dbReference type="GO" id="GO:0005576">
    <property type="term" value="C:extracellular region"/>
    <property type="evidence" value="ECO:0007669"/>
    <property type="project" value="UniProtKB-SubCell"/>
</dbReference>
<keyword evidence="8" id="KW-0969">Cilium</keyword>
<accession>A0A1H3GHW2</accession>
<evidence type="ECO:0000313" key="8">
    <source>
        <dbReference type="EMBL" id="SDY02084.1"/>
    </source>
</evidence>
<gene>
    <name evidence="8" type="ORF">SAMN02910414_00561</name>
</gene>
<comment type="similarity">
    <text evidence="1 5">Belongs to the FliD family.</text>
</comment>
<dbReference type="OrthoDB" id="9776025at2"/>
<dbReference type="RefSeq" id="WP_074715980.1">
    <property type="nucleotide sequence ID" value="NZ_FNPG01000006.1"/>
</dbReference>
<evidence type="ECO:0000256" key="4">
    <source>
        <dbReference type="ARBA" id="ARBA00023143"/>
    </source>
</evidence>
<keyword evidence="5" id="KW-0964">Secreted</keyword>
<keyword evidence="9" id="KW-1185">Reference proteome</keyword>
<proteinExistence type="inferred from homology"/>
<dbReference type="PANTHER" id="PTHR30288">
    <property type="entry name" value="FLAGELLAR CAP/ASSEMBLY PROTEIN FLID"/>
    <property type="match status" value="1"/>
</dbReference>
<evidence type="ECO:0000313" key="9">
    <source>
        <dbReference type="Proteomes" id="UP000183918"/>
    </source>
</evidence>
<dbReference type="GO" id="GO:0007155">
    <property type="term" value="P:cell adhesion"/>
    <property type="evidence" value="ECO:0007669"/>
    <property type="project" value="InterPro"/>
</dbReference>
<evidence type="ECO:0000256" key="3">
    <source>
        <dbReference type="ARBA" id="ARBA00023054"/>
    </source>
</evidence>
<dbReference type="GO" id="GO:0009424">
    <property type="term" value="C:bacterial-type flagellum hook"/>
    <property type="evidence" value="ECO:0007669"/>
    <property type="project" value="UniProtKB-UniRule"/>
</dbReference>
<comment type="subcellular location">
    <subcellularLocation>
        <location evidence="5">Secreted</location>
    </subcellularLocation>
    <subcellularLocation>
        <location evidence="5">Bacterial flagellum</location>
    </subcellularLocation>
</comment>